<protein>
    <recommendedName>
        <fullName evidence="2">NAD(P)-binding domain-containing protein</fullName>
    </recommendedName>
</protein>
<proteinExistence type="predicted"/>
<name>X1U2Q6_9ZZZZ</name>
<comment type="caution">
    <text evidence="1">The sequence shown here is derived from an EMBL/GenBank/DDBJ whole genome shotgun (WGS) entry which is preliminary data.</text>
</comment>
<dbReference type="SUPFAM" id="SSF51735">
    <property type="entry name" value="NAD(P)-binding Rossmann-fold domains"/>
    <property type="match status" value="1"/>
</dbReference>
<evidence type="ECO:0008006" key="2">
    <source>
        <dbReference type="Google" id="ProtNLM"/>
    </source>
</evidence>
<dbReference type="AlphaFoldDB" id="X1U2Q6"/>
<evidence type="ECO:0000313" key="1">
    <source>
        <dbReference type="EMBL" id="GAJ11809.1"/>
    </source>
</evidence>
<reference evidence="1" key="1">
    <citation type="journal article" date="2014" name="Front. Microbiol.">
        <title>High frequency of phylogenetically diverse reductive dehalogenase-homologous genes in deep subseafloor sedimentary metagenomes.</title>
        <authorList>
            <person name="Kawai M."/>
            <person name="Futagami T."/>
            <person name="Toyoda A."/>
            <person name="Takaki Y."/>
            <person name="Nishi S."/>
            <person name="Hori S."/>
            <person name="Arai W."/>
            <person name="Tsubouchi T."/>
            <person name="Morono Y."/>
            <person name="Uchiyama I."/>
            <person name="Ito T."/>
            <person name="Fujiyama A."/>
            <person name="Inagaki F."/>
            <person name="Takami H."/>
        </authorList>
    </citation>
    <scope>NUCLEOTIDE SEQUENCE</scope>
    <source>
        <strain evidence="1">Expedition CK06-06</strain>
    </source>
</reference>
<dbReference type="InterPro" id="IPR036291">
    <property type="entry name" value="NAD(P)-bd_dom_sf"/>
</dbReference>
<dbReference type="Gene3D" id="3.90.25.10">
    <property type="entry name" value="UDP-galactose 4-epimerase, domain 1"/>
    <property type="match status" value="1"/>
</dbReference>
<dbReference type="EMBL" id="BARW01029653">
    <property type="protein sequence ID" value="GAJ11809.1"/>
    <property type="molecule type" value="Genomic_DNA"/>
</dbReference>
<feature type="non-terminal residue" evidence="1">
    <location>
        <position position="1"/>
    </location>
</feature>
<sequence>QCWSDPSRALADLGWGAKFDLDDMMRDTWRWLEKNPDGYQSV</sequence>
<accession>X1U2Q6</accession>
<organism evidence="1">
    <name type="scientific">marine sediment metagenome</name>
    <dbReference type="NCBI Taxonomy" id="412755"/>
    <lineage>
        <taxon>unclassified sequences</taxon>
        <taxon>metagenomes</taxon>
        <taxon>ecological metagenomes</taxon>
    </lineage>
</organism>
<gene>
    <name evidence="1" type="ORF">S12H4_47594</name>
</gene>